<sequence length="125" mass="14975">MGEILLRRIYEEKKEKETRILVDRLWPRGVSKEKADLDHWAKDITPSDALRQAYHDGKLEKEQFQEHYRKEMAENEAMETFLTYVEDRLKEQDVVLLSSVKELSDSHVPVLKEFLEEKRMKKNGR</sequence>
<organism evidence="1 2">
    <name type="scientific">Proteiniclasticum aestuarii</name>
    <dbReference type="NCBI Taxonomy" id="2817862"/>
    <lineage>
        <taxon>Bacteria</taxon>
        <taxon>Bacillati</taxon>
        <taxon>Bacillota</taxon>
        <taxon>Clostridia</taxon>
        <taxon>Eubacteriales</taxon>
        <taxon>Clostridiaceae</taxon>
        <taxon>Proteiniclasticum</taxon>
    </lineage>
</organism>
<accession>A0A939KIL1</accession>
<dbReference type="RefSeq" id="WP_207598610.1">
    <property type="nucleotide sequence ID" value="NZ_JAFNJU010000002.1"/>
</dbReference>
<reference evidence="1" key="1">
    <citation type="submission" date="2021-03" db="EMBL/GenBank/DDBJ databases">
        <title>Proteiniclasticum marinus sp. nov., isolated from tidal flat sediment.</title>
        <authorList>
            <person name="Namirimu T."/>
            <person name="Yang J.-A."/>
            <person name="Yang S.-H."/>
            <person name="Kim Y.-J."/>
            <person name="Kwon K.K."/>
        </authorList>
    </citation>
    <scope>NUCLEOTIDE SEQUENCE</scope>
    <source>
        <strain evidence="1">SCR006</strain>
    </source>
</reference>
<evidence type="ECO:0000313" key="2">
    <source>
        <dbReference type="Proteomes" id="UP000664218"/>
    </source>
</evidence>
<name>A0A939KIL1_9CLOT</name>
<keyword evidence="2" id="KW-1185">Reference proteome</keyword>
<dbReference type="PANTHER" id="PTHR36849:SF1">
    <property type="entry name" value="CYTOPLASMIC PROTEIN"/>
    <property type="match status" value="1"/>
</dbReference>
<dbReference type="Proteomes" id="UP000664218">
    <property type="component" value="Unassembled WGS sequence"/>
</dbReference>
<dbReference type="AlphaFoldDB" id="A0A939KIL1"/>
<comment type="caution">
    <text evidence="1">The sequence shown here is derived from an EMBL/GenBank/DDBJ whole genome shotgun (WGS) entry which is preliminary data.</text>
</comment>
<dbReference type="InterPro" id="IPR052552">
    <property type="entry name" value="YeaO-like"/>
</dbReference>
<dbReference type="Pfam" id="PF22752">
    <property type="entry name" value="DUF488-N3i"/>
    <property type="match status" value="1"/>
</dbReference>
<dbReference type="EMBL" id="JAFNJU010000002">
    <property type="protein sequence ID" value="MBO1264091.1"/>
    <property type="molecule type" value="Genomic_DNA"/>
</dbReference>
<dbReference type="PANTHER" id="PTHR36849">
    <property type="entry name" value="CYTOPLASMIC PROTEIN-RELATED"/>
    <property type="match status" value="1"/>
</dbReference>
<evidence type="ECO:0000313" key="1">
    <source>
        <dbReference type="EMBL" id="MBO1264091.1"/>
    </source>
</evidence>
<protein>
    <submittedName>
        <fullName evidence="1">DUF488 family protein</fullName>
    </submittedName>
</protein>
<gene>
    <name evidence="1" type="ORF">J3A84_03405</name>
</gene>
<proteinExistence type="predicted"/>